<dbReference type="EMBL" id="SSFD01000014">
    <property type="protein sequence ID" value="TXH92201.1"/>
    <property type="molecule type" value="Genomic_DNA"/>
</dbReference>
<keyword evidence="1" id="KW-0732">Signal</keyword>
<gene>
    <name evidence="2" type="ORF">E6Q80_00895</name>
</gene>
<sequence length="187" mass="20745">MRININYFFEKSAFPASGGAPMTICQRFSLPVAAMLLSIASATASAGVTVAFAEPGRYADAGASEGARTRTLAILERHIRAAARPCVGDDERLTVKVMDVDLAGEVDWSRSDAIELRVLREVGAPRIELDWVLADGRGQVIAERQEQVSDMEYLRKAARANFSRELLPYERLMLEDWSRSRLCRPAR</sequence>
<dbReference type="Proteomes" id="UP000321192">
    <property type="component" value="Unassembled WGS sequence"/>
</dbReference>
<protein>
    <submittedName>
        <fullName evidence="2">DUF3016 domain-containing protein</fullName>
    </submittedName>
</protein>
<dbReference type="InterPro" id="IPR021557">
    <property type="entry name" value="DUF3016"/>
</dbReference>
<dbReference type="AlphaFoldDB" id="A0A5C7TB90"/>
<organism evidence="2 3">
    <name type="scientific">Thauera aminoaromatica</name>
    <dbReference type="NCBI Taxonomy" id="164330"/>
    <lineage>
        <taxon>Bacteria</taxon>
        <taxon>Pseudomonadati</taxon>
        <taxon>Pseudomonadota</taxon>
        <taxon>Betaproteobacteria</taxon>
        <taxon>Rhodocyclales</taxon>
        <taxon>Zoogloeaceae</taxon>
        <taxon>Thauera</taxon>
    </lineage>
</organism>
<proteinExistence type="predicted"/>
<feature type="signal peptide" evidence="1">
    <location>
        <begin position="1"/>
        <end position="46"/>
    </location>
</feature>
<comment type="caution">
    <text evidence="2">The sequence shown here is derived from an EMBL/GenBank/DDBJ whole genome shotgun (WGS) entry which is preliminary data.</text>
</comment>
<dbReference type="Pfam" id="PF11454">
    <property type="entry name" value="DUF3016"/>
    <property type="match status" value="1"/>
</dbReference>
<evidence type="ECO:0000313" key="2">
    <source>
        <dbReference type="EMBL" id="TXH92201.1"/>
    </source>
</evidence>
<feature type="chain" id="PRO_5022842935" evidence="1">
    <location>
        <begin position="47"/>
        <end position="187"/>
    </location>
</feature>
<name>A0A5C7TB90_THASP</name>
<accession>A0A5C7TB90</accession>
<evidence type="ECO:0000256" key="1">
    <source>
        <dbReference type="SAM" id="SignalP"/>
    </source>
</evidence>
<reference evidence="2 3" key="1">
    <citation type="submission" date="2018-09" db="EMBL/GenBank/DDBJ databases">
        <title>Metagenome Assembled Genomes from an Advanced Water Purification Facility.</title>
        <authorList>
            <person name="Stamps B.W."/>
            <person name="Spear J.R."/>
        </authorList>
    </citation>
    <scope>NUCLEOTIDE SEQUENCE [LARGE SCALE GENOMIC DNA]</scope>
    <source>
        <strain evidence="2">Bin_27_1</strain>
    </source>
</reference>
<evidence type="ECO:0000313" key="3">
    <source>
        <dbReference type="Proteomes" id="UP000321192"/>
    </source>
</evidence>